<keyword evidence="2" id="KW-1133">Transmembrane helix</keyword>
<keyword evidence="2" id="KW-0472">Membrane</keyword>
<reference evidence="3 4" key="1">
    <citation type="journal article" date="2023" name="Plants (Basel)">
        <title>Bridging the Gap: Combining Genomics and Transcriptomics Approaches to Understand Stylosanthes scabra, an Orphan Legume from the Brazilian Caatinga.</title>
        <authorList>
            <person name="Ferreira-Neto J.R.C."/>
            <person name="da Silva M.D."/>
            <person name="Binneck E."/>
            <person name="de Melo N.F."/>
            <person name="da Silva R.H."/>
            <person name="de Melo A.L.T.M."/>
            <person name="Pandolfi V."/>
            <person name="Bustamante F.O."/>
            <person name="Brasileiro-Vidal A.C."/>
            <person name="Benko-Iseppon A.M."/>
        </authorList>
    </citation>
    <scope>NUCLEOTIDE SEQUENCE [LARGE SCALE GENOMIC DNA]</scope>
    <source>
        <tissue evidence="3">Leaves</tissue>
    </source>
</reference>
<organism evidence="3 4">
    <name type="scientific">Stylosanthes scabra</name>
    <dbReference type="NCBI Taxonomy" id="79078"/>
    <lineage>
        <taxon>Eukaryota</taxon>
        <taxon>Viridiplantae</taxon>
        <taxon>Streptophyta</taxon>
        <taxon>Embryophyta</taxon>
        <taxon>Tracheophyta</taxon>
        <taxon>Spermatophyta</taxon>
        <taxon>Magnoliopsida</taxon>
        <taxon>eudicotyledons</taxon>
        <taxon>Gunneridae</taxon>
        <taxon>Pentapetalae</taxon>
        <taxon>rosids</taxon>
        <taxon>fabids</taxon>
        <taxon>Fabales</taxon>
        <taxon>Fabaceae</taxon>
        <taxon>Papilionoideae</taxon>
        <taxon>50 kb inversion clade</taxon>
        <taxon>dalbergioids sensu lato</taxon>
        <taxon>Dalbergieae</taxon>
        <taxon>Pterocarpus clade</taxon>
        <taxon>Stylosanthes</taxon>
    </lineage>
</organism>
<sequence>SKISREEEDQRRRKPENDRNGVHTKNSKKNTGGPTFFGTSDYAGRLLIRRDATVQPLIPLLLSPFFFSFELGFLVFTGVGESVSQIQPKDQIQFIEG</sequence>
<feature type="non-terminal residue" evidence="3">
    <location>
        <position position="1"/>
    </location>
</feature>
<proteinExistence type="predicted"/>
<evidence type="ECO:0000313" key="4">
    <source>
        <dbReference type="Proteomes" id="UP001341840"/>
    </source>
</evidence>
<evidence type="ECO:0000256" key="1">
    <source>
        <dbReference type="SAM" id="MobiDB-lite"/>
    </source>
</evidence>
<keyword evidence="2" id="KW-0812">Transmembrane</keyword>
<gene>
    <name evidence="3" type="ORF">PIB30_081215</name>
</gene>
<feature type="compositionally biased region" description="Basic and acidic residues" evidence="1">
    <location>
        <begin position="1"/>
        <end position="21"/>
    </location>
</feature>
<dbReference type="EMBL" id="JASCZI010091828">
    <property type="protein sequence ID" value="MED6151303.1"/>
    <property type="molecule type" value="Genomic_DNA"/>
</dbReference>
<feature type="transmembrane region" description="Helical" evidence="2">
    <location>
        <begin position="57"/>
        <end position="79"/>
    </location>
</feature>
<protein>
    <submittedName>
        <fullName evidence="3">Uncharacterized protein</fullName>
    </submittedName>
</protein>
<comment type="caution">
    <text evidence="3">The sequence shown here is derived from an EMBL/GenBank/DDBJ whole genome shotgun (WGS) entry which is preliminary data.</text>
</comment>
<feature type="region of interest" description="Disordered" evidence="1">
    <location>
        <begin position="1"/>
        <end position="36"/>
    </location>
</feature>
<accession>A0ABU6TUH6</accession>
<dbReference type="Proteomes" id="UP001341840">
    <property type="component" value="Unassembled WGS sequence"/>
</dbReference>
<keyword evidence="4" id="KW-1185">Reference proteome</keyword>
<evidence type="ECO:0000313" key="3">
    <source>
        <dbReference type="EMBL" id="MED6151303.1"/>
    </source>
</evidence>
<evidence type="ECO:0000256" key="2">
    <source>
        <dbReference type="SAM" id="Phobius"/>
    </source>
</evidence>
<name>A0ABU6TUH6_9FABA</name>